<dbReference type="OrthoDB" id="9804145at2"/>
<dbReference type="PANTHER" id="PTHR47396:SF1">
    <property type="entry name" value="ATP-DEPENDENT HELICASE IRC3-RELATED"/>
    <property type="match status" value="1"/>
</dbReference>
<proteinExistence type="predicted"/>
<organism evidence="3 4">
    <name type="scientific">Aquiflexum balticum DSM 16537</name>
    <dbReference type="NCBI Taxonomy" id="758820"/>
    <lineage>
        <taxon>Bacteria</taxon>
        <taxon>Pseudomonadati</taxon>
        <taxon>Bacteroidota</taxon>
        <taxon>Cytophagia</taxon>
        <taxon>Cytophagales</taxon>
        <taxon>Cyclobacteriaceae</taxon>
        <taxon>Aquiflexum</taxon>
    </lineage>
</organism>
<dbReference type="SUPFAM" id="SSF52540">
    <property type="entry name" value="P-loop containing nucleoside triphosphate hydrolases"/>
    <property type="match status" value="2"/>
</dbReference>
<evidence type="ECO:0000313" key="4">
    <source>
        <dbReference type="Proteomes" id="UP000192333"/>
    </source>
</evidence>
<evidence type="ECO:0000259" key="2">
    <source>
        <dbReference type="Pfam" id="PF04851"/>
    </source>
</evidence>
<evidence type="ECO:0000256" key="1">
    <source>
        <dbReference type="SAM" id="Coils"/>
    </source>
</evidence>
<dbReference type="EMBL" id="LT838813">
    <property type="protein sequence ID" value="SMD42340.1"/>
    <property type="molecule type" value="Genomic_DNA"/>
</dbReference>
<dbReference type="GO" id="GO:0005829">
    <property type="term" value="C:cytosol"/>
    <property type="evidence" value="ECO:0007669"/>
    <property type="project" value="TreeGrafter"/>
</dbReference>
<dbReference type="REBASE" id="196531">
    <property type="entry name" value="Aba17537ORF886P"/>
</dbReference>
<dbReference type="RefSeq" id="WP_084119158.1">
    <property type="nucleotide sequence ID" value="NZ_LT838813.1"/>
</dbReference>
<keyword evidence="1" id="KW-0175">Coiled coil</keyword>
<keyword evidence="4" id="KW-1185">Reference proteome</keyword>
<sequence length="837" mass="97376">MRLKHYQEKVLKELKEYLSALADAKKEFEEIAELKPHLAKHINFPKEAWEKSTGRLVYSSKTNGLDEPLPDIYFKVPTGGGKTLVACHAIDNIQKTYLNKQTGLILWIVPSTQIYRQTISALKNREHPYRQVLDISSGGRTLIKEKTEIFNRLDVEENLVVLMLMLPSANRQNKETLKVFRDQGGFTDFFPREDDFEGHKKLKELIPNLDCFTTEMEVFGTQIKTSLGNTLKVLRPLVVIDEGHRAYGELARNTVRNFNPSFILELSATPPPNSNELVKITGRELHEEEMIKLDIHLTNKTSLDWQDTLLASFEKRNDLEKKAKEYEGNTGEYIRPICLIQVERTGKDQKDKKFIHAEDAKEYLIKKCNVPESHIAIKSSEKDDIEGIDLFANDCEIRYIITKQALQEGWDCSFAYVLTVLTNPSSATGITQLVGRILRQPFARKTKIKDLDECYVYTFRQNAKSLVSEIKKGLEDEGLGDIAGRIVSDDAGTDTGGLKDRVMQYRSGFKKFEGKIYLPKFVIQEKESWRDMNFEIDILSEIDWESINIDEIKNLSLQNKRNKEQEIALGLSDEEKELLKETGREEKSGTLEIDEVFLTRQITEIIPNPWHCFQIGEKAIKLLLEKYEREIVAANFVFIIEELKKILEKERNRLSEQVFRKMVADKKLCFFLITDKGGFELPSRIKVKSNKQLVRNDNTPIQKSLFDYVPEENINDLEKSVAIYLDEQEKLLWWYRNMSRQDYHIQGWKRNKIYPDFLAADKQEEKDDYGTVYVLETKGIHLKNEDTKYKQDVFALCNELGAKKAWKELFDEFPDHDFEFQVVFEDEWQNKINELME</sequence>
<dbReference type="Gene3D" id="3.40.50.300">
    <property type="entry name" value="P-loop containing nucleotide triphosphate hydrolases"/>
    <property type="match status" value="2"/>
</dbReference>
<dbReference type="GO" id="GO:0016787">
    <property type="term" value="F:hydrolase activity"/>
    <property type="evidence" value="ECO:0007669"/>
    <property type="project" value="InterPro"/>
</dbReference>
<dbReference type="Pfam" id="PF04851">
    <property type="entry name" value="ResIII"/>
    <property type="match status" value="1"/>
</dbReference>
<dbReference type="InterPro" id="IPR006935">
    <property type="entry name" value="Helicase/UvrB_N"/>
</dbReference>
<dbReference type="PANTHER" id="PTHR47396">
    <property type="entry name" value="TYPE I RESTRICTION ENZYME ECOKI R PROTEIN"/>
    <property type="match status" value="1"/>
</dbReference>
<dbReference type="Proteomes" id="UP000192333">
    <property type="component" value="Chromosome I"/>
</dbReference>
<dbReference type="InterPro" id="IPR027417">
    <property type="entry name" value="P-loop_NTPase"/>
</dbReference>
<dbReference type="GO" id="GO:0003677">
    <property type="term" value="F:DNA binding"/>
    <property type="evidence" value="ECO:0007669"/>
    <property type="project" value="InterPro"/>
</dbReference>
<gene>
    <name evidence="3" type="ORF">SAMN00777080_0887</name>
</gene>
<accession>A0A1W2H088</accession>
<dbReference type="GO" id="GO:0005524">
    <property type="term" value="F:ATP binding"/>
    <property type="evidence" value="ECO:0007669"/>
    <property type="project" value="InterPro"/>
</dbReference>
<dbReference type="STRING" id="758820.SAMN00777080_0887"/>
<feature type="domain" description="Helicase/UvrB N-terminal" evidence="2">
    <location>
        <begin position="2"/>
        <end position="271"/>
    </location>
</feature>
<evidence type="ECO:0000313" key="3">
    <source>
        <dbReference type="EMBL" id="SMD42340.1"/>
    </source>
</evidence>
<dbReference type="AlphaFoldDB" id="A0A1W2H088"/>
<dbReference type="InterPro" id="IPR050742">
    <property type="entry name" value="Helicase_Restrict-Modif_Enz"/>
</dbReference>
<protein>
    <submittedName>
        <fullName evidence="3">Type III restriction enzyme</fullName>
    </submittedName>
</protein>
<name>A0A1W2H088_9BACT</name>
<feature type="coiled-coil region" evidence="1">
    <location>
        <begin position="7"/>
        <end position="34"/>
    </location>
</feature>
<reference evidence="4" key="1">
    <citation type="submission" date="2017-04" db="EMBL/GenBank/DDBJ databases">
        <authorList>
            <person name="Varghese N."/>
            <person name="Submissions S."/>
        </authorList>
    </citation>
    <scope>NUCLEOTIDE SEQUENCE [LARGE SCALE GENOMIC DNA]</scope>
    <source>
        <strain evidence="4">DSM 16537</strain>
    </source>
</reference>